<dbReference type="InterPro" id="IPR045114">
    <property type="entry name" value="Csn12-like"/>
</dbReference>
<evidence type="ECO:0000256" key="1">
    <source>
        <dbReference type="ARBA" id="ARBA00025771"/>
    </source>
</evidence>
<evidence type="ECO:0000313" key="3">
    <source>
        <dbReference type="EMBL" id="CAK9441529.1"/>
    </source>
</evidence>
<evidence type="ECO:0000259" key="2">
    <source>
        <dbReference type="PROSITE" id="PS50250"/>
    </source>
</evidence>
<sequence>MDGLQKYIDEFLQVIKDAKTSRKDEEAGKRLAFLLTINPGTDEAARRKNFKIPNEFDIYKVPDKFKQLIVLHLQLIQAIHVNRSFNDAFNLSNELCLALVRASEQQDRWIMPALISSFSEFVTIYQIKNKRQPEDLDSFMIEDGEFDVYSSKKKSNLETVIDTLRRGFHVVFNDKNPDPKQSKRNYVYFFLGNLMKFCFKMGKLDFAKSIMKTVEASKSNLPSMSQNVATRKSAITYLYYMSIIALDNGDYATSEAKLSEAFELIALYNVKTRCSKQVQRLLLYLIPLRLYLYGKLPNDYIKTSSYDEGKRAAVEKDKLWDRFPLLSLLYKDSFIPAIKQGNLLKYNSLIERSQSLLLNTHLFILMQLITQLVQLQLIKKTWQICQECETNHIVSLSAFQMSFVYSSYYDESYYGPGCEGQDSFKIESFINSISILEVETIIANLIGQGKINAYISHSQQCIVFSKTNPFPGFGLGKKVGGVATTKNVNASSERKTIGKK</sequence>
<keyword evidence="4" id="KW-1185">Reference proteome</keyword>
<feature type="domain" description="PCI" evidence="2">
    <location>
        <begin position="235"/>
        <end position="469"/>
    </location>
</feature>
<dbReference type="InterPro" id="IPR000717">
    <property type="entry name" value="PCI_dom"/>
</dbReference>
<name>A0ABP0ZSR7_9ASCO</name>
<comment type="similarity">
    <text evidence="1">Belongs to the CSN12 family.</text>
</comment>
<dbReference type="Proteomes" id="UP001497383">
    <property type="component" value="Chromosome 7"/>
</dbReference>
<proteinExistence type="inferred from homology"/>
<dbReference type="PANTHER" id="PTHR12732:SF0">
    <property type="entry name" value="PCI DOMAIN-CONTAINING PROTEIN 2"/>
    <property type="match status" value="1"/>
</dbReference>
<evidence type="ECO:0000313" key="4">
    <source>
        <dbReference type="Proteomes" id="UP001497383"/>
    </source>
</evidence>
<dbReference type="PANTHER" id="PTHR12732">
    <property type="entry name" value="UNCHARACTERIZED PROTEASOME COMPONENT REGION PCI-CONTAINING"/>
    <property type="match status" value="1"/>
</dbReference>
<accession>A0ABP0ZSR7</accession>
<dbReference type="Gene3D" id="1.10.10.10">
    <property type="entry name" value="Winged helix-like DNA-binding domain superfamily/Winged helix DNA-binding domain"/>
    <property type="match status" value="1"/>
</dbReference>
<dbReference type="EMBL" id="OZ022411">
    <property type="protein sequence ID" value="CAK9441529.1"/>
    <property type="molecule type" value="Genomic_DNA"/>
</dbReference>
<reference evidence="3 4" key="1">
    <citation type="submission" date="2024-03" db="EMBL/GenBank/DDBJ databases">
        <authorList>
            <person name="Brejova B."/>
        </authorList>
    </citation>
    <scope>NUCLEOTIDE SEQUENCE [LARGE SCALE GENOMIC DNA]</scope>
    <source>
        <strain evidence="3 4">CBS 14171</strain>
    </source>
</reference>
<dbReference type="GeneID" id="92210593"/>
<dbReference type="PROSITE" id="PS50250">
    <property type="entry name" value="PCI"/>
    <property type="match status" value="1"/>
</dbReference>
<dbReference type="InterPro" id="IPR036388">
    <property type="entry name" value="WH-like_DNA-bd_sf"/>
</dbReference>
<dbReference type="SMART" id="SM00753">
    <property type="entry name" value="PAM"/>
    <property type="match status" value="1"/>
</dbReference>
<dbReference type="RefSeq" id="XP_066832335.1">
    <property type="nucleotide sequence ID" value="XM_066975724.1"/>
</dbReference>
<protein>
    <recommendedName>
        <fullName evidence="2">PCI domain-containing protein</fullName>
    </recommendedName>
</protein>
<gene>
    <name evidence="3" type="ORF">LODBEIA_P53970</name>
</gene>
<organism evidence="3 4">
    <name type="scientific">Lodderomyces beijingensis</name>
    <dbReference type="NCBI Taxonomy" id="1775926"/>
    <lineage>
        <taxon>Eukaryota</taxon>
        <taxon>Fungi</taxon>
        <taxon>Dikarya</taxon>
        <taxon>Ascomycota</taxon>
        <taxon>Saccharomycotina</taxon>
        <taxon>Pichiomycetes</taxon>
        <taxon>Debaryomycetaceae</taxon>
        <taxon>Candida/Lodderomyces clade</taxon>
        <taxon>Lodderomyces</taxon>
    </lineage>
</organism>
<dbReference type="Pfam" id="PF01399">
    <property type="entry name" value="PCI"/>
    <property type="match status" value="1"/>
</dbReference>